<keyword evidence="6" id="KW-0812">Transmembrane</keyword>
<dbReference type="Gene3D" id="1.10.300.10">
    <property type="entry name" value="Adenylosuccinate Synthetase, subunit A, domain 2"/>
    <property type="match status" value="1"/>
</dbReference>
<dbReference type="PANTHER" id="PTHR11846">
    <property type="entry name" value="ADENYLOSUCCINATE SYNTHETASE"/>
    <property type="match status" value="1"/>
</dbReference>
<dbReference type="GO" id="GO:0046040">
    <property type="term" value="P:IMP metabolic process"/>
    <property type="evidence" value="ECO:0007669"/>
    <property type="project" value="TreeGrafter"/>
</dbReference>
<keyword evidence="4" id="KW-0658">Purine biosynthesis</keyword>
<evidence type="ECO:0000256" key="5">
    <source>
        <dbReference type="ARBA" id="ARBA00022842"/>
    </source>
</evidence>
<dbReference type="GO" id="GO:0044208">
    <property type="term" value="P:'de novo' AMP biosynthetic process"/>
    <property type="evidence" value="ECO:0007669"/>
    <property type="project" value="TreeGrafter"/>
</dbReference>
<dbReference type="PANTHER" id="PTHR11846:SF0">
    <property type="entry name" value="ADENYLOSUCCINATE SYNTHETASE"/>
    <property type="match status" value="1"/>
</dbReference>
<keyword evidence="6" id="KW-1133">Transmembrane helix</keyword>
<evidence type="ECO:0000256" key="3">
    <source>
        <dbReference type="ARBA" id="ARBA00022741"/>
    </source>
</evidence>
<dbReference type="InterPro" id="IPR001114">
    <property type="entry name" value="Adenylosuccinate_synthetase"/>
</dbReference>
<evidence type="ECO:0000256" key="1">
    <source>
        <dbReference type="ARBA" id="ARBA00022598"/>
    </source>
</evidence>
<sequence length="121" mass="13573">MGLENLSLLNLLLAPQSEELDLLTLVRCCFQIQRFLTIAQTCSGKKLRNTRDFAERLEPFIADTVLVMNEAISDKKTILVEGGQATMLDIDFGTYPLLLLLAHLLVGFALVLALHQELWET</sequence>
<accession>A0A8K0DW73</accession>
<evidence type="ECO:0000256" key="4">
    <source>
        <dbReference type="ARBA" id="ARBA00022755"/>
    </source>
</evidence>
<dbReference type="GO" id="GO:0000166">
    <property type="term" value="F:nucleotide binding"/>
    <property type="evidence" value="ECO:0007669"/>
    <property type="project" value="UniProtKB-KW"/>
</dbReference>
<comment type="caution">
    <text evidence="7">The sequence shown here is derived from an EMBL/GenBank/DDBJ whole genome shotgun (WGS) entry which is preliminary data.</text>
</comment>
<dbReference type="GO" id="GO:0046872">
    <property type="term" value="F:metal ion binding"/>
    <property type="evidence" value="ECO:0007669"/>
    <property type="project" value="UniProtKB-KW"/>
</dbReference>
<dbReference type="OrthoDB" id="1700092at2759"/>
<keyword evidence="1" id="KW-0436">Ligase</keyword>
<dbReference type="AlphaFoldDB" id="A0A8K0DW73"/>
<dbReference type="InterPro" id="IPR042110">
    <property type="entry name" value="Adenylosuccinate_synth_dom2"/>
</dbReference>
<organism evidence="7 8">
    <name type="scientific">Rhamnella rubrinervis</name>
    <dbReference type="NCBI Taxonomy" id="2594499"/>
    <lineage>
        <taxon>Eukaryota</taxon>
        <taxon>Viridiplantae</taxon>
        <taxon>Streptophyta</taxon>
        <taxon>Embryophyta</taxon>
        <taxon>Tracheophyta</taxon>
        <taxon>Spermatophyta</taxon>
        <taxon>Magnoliopsida</taxon>
        <taxon>eudicotyledons</taxon>
        <taxon>Gunneridae</taxon>
        <taxon>Pentapetalae</taxon>
        <taxon>rosids</taxon>
        <taxon>fabids</taxon>
        <taxon>Rosales</taxon>
        <taxon>Rhamnaceae</taxon>
        <taxon>rhamnoid group</taxon>
        <taxon>Rhamneae</taxon>
        <taxon>Rhamnella</taxon>
    </lineage>
</organism>
<keyword evidence="8" id="KW-1185">Reference proteome</keyword>
<dbReference type="GO" id="GO:0005737">
    <property type="term" value="C:cytoplasm"/>
    <property type="evidence" value="ECO:0007669"/>
    <property type="project" value="TreeGrafter"/>
</dbReference>
<proteinExistence type="predicted"/>
<dbReference type="Proteomes" id="UP000796880">
    <property type="component" value="Unassembled WGS sequence"/>
</dbReference>
<dbReference type="GO" id="GO:0004019">
    <property type="term" value="F:adenylosuccinate synthase activity"/>
    <property type="evidence" value="ECO:0007669"/>
    <property type="project" value="InterPro"/>
</dbReference>
<name>A0A8K0DW73_9ROSA</name>
<evidence type="ECO:0000256" key="2">
    <source>
        <dbReference type="ARBA" id="ARBA00022723"/>
    </source>
</evidence>
<feature type="transmembrane region" description="Helical" evidence="6">
    <location>
        <begin position="95"/>
        <end position="114"/>
    </location>
</feature>
<keyword evidence="2" id="KW-0479">Metal-binding</keyword>
<reference evidence="7" key="1">
    <citation type="submission" date="2020-03" db="EMBL/GenBank/DDBJ databases">
        <title>A high-quality chromosome-level genome assembly of a woody plant with both climbing and erect habits, Rhamnella rubrinervis.</title>
        <authorList>
            <person name="Lu Z."/>
            <person name="Yang Y."/>
            <person name="Zhu X."/>
            <person name="Sun Y."/>
        </authorList>
    </citation>
    <scope>NUCLEOTIDE SEQUENCE</scope>
    <source>
        <strain evidence="7">BYM</strain>
        <tissue evidence="7">Leaf</tissue>
    </source>
</reference>
<protein>
    <submittedName>
        <fullName evidence="7">Uncharacterized protein</fullName>
    </submittedName>
</protein>
<dbReference type="SUPFAM" id="SSF52540">
    <property type="entry name" value="P-loop containing nucleoside triphosphate hydrolases"/>
    <property type="match status" value="1"/>
</dbReference>
<dbReference type="Gene3D" id="3.40.440.10">
    <property type="entry name" value="Adenylosuccinate Synthetase, subunit A, domain 1"/>
    <property type="match status" value="1"/>
</dbReference>
<dbReference type="EMBL" id="VOIH02000009">
    <property type="protein sequence ID" value="KAF3437826.1"/>
    <property type="molecule type" value="Genomic_DNA"/>
</dbReference>
<evidence type="ECO:0000313" key="8">
    <source>
        <dbReference type="Proteomes" id="UP000796880"/>
    </source>
</evidence>
<dbReference type="Pfam" id="PF00709">
    <property type="entry name" value="Adenylsucc_synt"/>
    <property type="match status" value="1"/>
</dbReference>
<dbReference type="InterPro" id="IPR042109">
    <property type="entry name" value="Adenylosuccinate_synth_dom1"/>
</dbReference>
<gene>
    <name evidence="7" type="ORF">FNV43_RR20582</name>
</gene>
<keyword evidence="5" id="KW-0460">Magnesium</keyword>
<keyword evidence="6" id="KW-0472">Membrane</keyword>
<keyword evidence="3" id="KW-0547">Nucleotide-binding</keyword>
<dbReference type="InterPro" id="IPR027417">
    <property type="entry name" value="P-loop_NTPase"/>
</dbReference>
<evidence type="ECO:0000313" key="7">
    <source>
        <dbReference type="EMBL" id="KAF3437826.1"/>
    </source>
</evidence>
<evidence type="ECO:0000256" key="6">
    <source>
        <dbReference type="SAM" id="Phobius"/>
    </source>
</evidence>